<evidence type="ECO:0000313" key="7">
    <source>
        <dbReference type="EMBL" id="AWN22718.1"/>
    </source>
</evidence>
<dbReference type="GO" id="GO:0006508">
    <property type="term" value="P:proteolysis"/>
    <property type="evidence" value="ECO:0007669"/>
    <property type="project" value="UniProtKB-KW"/>
</dbReference>
<dbReference type="Proteomes" id="UP000245368">
    <property type="component" value="Chromosome"/>
</dbReference>
<dbReference type="CDD" id="cd08070">
    <property type="entry name" value="MPN_like"/>
    <property type="match status" value="1"/>
</dbReference>
<evidence type="ECO:0000256" key="2">
    <source>
        <dbReference type="ARBA" id="ARBA00022723"/>
    </source>
</evidence>
<keyword evidence="1" id="KW-0645">Protease</keyword>
<dbReference type="RefSeq" id="WP_109826002.1">
    <property type="nucleotide sequence ID" value="NZ_CP029494.1"/>
</dbReference>
<evidence type="ECO:0000256" key="5">
    <source>
        <dbReference type="ARBA" id="ARBA00023049"/>
    </source>
</evidence>
<proteinExistence type="predicted"/>
<dbReference type="InterPro" id="IPR051929">
    <property type="entry name" value="VirAsm_ModProt"/>
</dbReference>
<evidence type="ECO:0000256" key="1">
    <source>
        <dbReference type="ARBA" id="ARBA00022670"/>
    </source>
</evidence>
<dbReference type="KEGG" id="dez:DKM44_05290"/>
<dbReference type="InterPro" id="IPR028090">
    <property type="entry name" value="JAB_dom_prok"/>
</dbReference>
<dbReference type="Pfam" id="PF14464">
    <property type="entry name" value="Prok-JAB"/>
    <property type="match status" value="1"/>
</dbReference>
<dbReference type="EMBL" id="CP029494">
    <property type="protein sequence ID" value="AWN22718.1"/>
    <property type="molecule type" value="Genomic_DNA"/>
</dbReference>
<organism evidence="7 8">
    <name type="scientific">Deinococcus irradiatisoli</name>
    <dbReference type="NCBI Taxonomy" id="2202254"/>
    <lineage>
        <taxon>Bacteria</taxon>
        <taxon>Thermotogati</taxon>
        <taxon>Deinococcota</taxon>
        <taxon>Deinococci</taxon>
        <taxon>Deinococcales</taxon>
        <taxon>Deinococcaceae</taxon>
        <taxon>Deinococcus</taxon>
    </lineage>
</organism>
<dbReference type="SUPFAM" id="SSF102712">
    <property type="entry name" value="JAB1/MPN domain"/>
    <property type="match status" value="1"/>
</dbReference>
<dbReference type="Gene3D" id="3.40.140.10">
    <property type="entry name" value="Cytidine Deaminase, domain 2"/>
    <property type="match status" value="1"/>
</dbReference>
<dbReference type="GO" id="GO:0008270">
    <property type="term" value="F:zinc ion binding"/>
    <property type="evidence" value="ECO:0007669"/>
    <property type="project" value="TreeGrafter"/>
</dbReference>
<evidence type="ECO:0000313" key="8">
    <source>
        <dbReference type="Proteomes" id="UP000245368"/>
    </source>
</evidence>
<keyword evidence="5" id="KW-0482">Metalloprotease</keyword>
<sequence length="139" mass="15209">MSPSAPWLDLPEALERQLWQHARRVWPQECVGMLGGRRAGGGWQARALYPLLNVAASSEREYLAGAAGVLRAWKAMREEGLELAAIYHSHPRGPAQFSRSDQQQAAYDVPYLIADVVSGQLGAFLLPQGVVCELRLGGD</sequence>
<gene>
    <name evidence="7" type="ORF">DKM44_05290</name>
</gene>
<reference evidence="7 8" key="1">
    <citation type="submission" date="2018-05" db="EMBL/GenBank/DDBJ databases">
        <title>Complete Genome Sequence of Deinococcus sp. strain 17bor-2.</title>
        <authorList>
            <person name="Srinivasan S."/>
        </authorList>
    </citation>
    <scope>NUCLEOTIDE SEQUENCE [LARGE SCALE GENOMIC DNA]</scope>
    <source>
        <strain evidence="7 8">17bor-2</strain>
    </source>
</reference>
<keyword evidence="4" id="KW-0862">Zinc</keyword>
<dbReference type="PANTHER" id="PTHR34858:SF1">
    <property type="entry name" value="CYSO-CYSTEINE PEPTIDASE"/>
    <property type="match status" value="1"/>
</dbReference>
<keyword evidence="2" id="KW-0479">Metal-binding</keyword>
<keyword evidence="8" id="KW-1185">Reference proteome</keyword>
<dbReference type="AlphaFoldDB" id="A0A2Z3JLT1"/>
<keyword evidence="3" id="KW-0378">Hydrolase</keyword>
<dbReference type="PANTHER" id="PTHR34858">
    <property type="entry name" value="CYSO-CYSTEINE PEPTIDASE"/>
    <property type="match status" value="1"/>
</dbReference>
<dbReference type="GO" id="GO:0008235">
    <property type="term" value="F:metalloexopeptidase activity"/>
    <property type="evidence" value="ECO:0007669"/>
    <property type="project" value="TreeGrafter"/>
</dbReference>
<accession>A0A2Z3JLT1</accession>
<evidence type="ECO:0000259" key="6">
    <source>
        <dbReference type="Pfam" id="PF14464"/>
    </source>
</evidence>
<evidence type="ECO:0000256" key="4">
    <source>
        <dbReference type="ARBA" id="ARBA00022833"/>
    </source>
</evidence>
<name>A0A2Z3JLT1_9DEIO</name>
<evidence type="ECO:0000256" key="3">
    <source>
        <dbReference type="ARBA" id="ARBA00022801"/>
    </source>
</evidence>
<feature type="domain" description="JAB" evidence="6">
    <location>
        <begin position="11"/>
        <end position="112"/>
    </location>
</feature>
<dbReference type="OrthoDB" id="9802958at2"/>
<protein>
    <recommendedName>
        <fullName evidence="6">JAB domain-containing protein</fullName>
    </recommendedName>
</protein>